<dbReference type="InterPro" id="IPR036249">
    <property type="entry name" value="Thioredoxin-like_sf"/>
</dbReference>
<dbReference type="PANTHER" id="PTHR11592:SF78">
    <property type="entry name" value="GLUTATHIONE PEROXIDASE"/>
    <property type="match status" value="1"/>
</dbReference>
<dbReference type="EMBL" id="SHBL01000021">
    <property type="protein sequence ID" value="RZO23875.1"/>
    <property type="molecule type" value="Genomic_DNA"/>
</dbReference>
<name>A0A520MRN5_9GAMM</name>
<organism evidence="7 8">
    <name type="scientific">SAR86 cluster bacterium</name>
    <dbReference type="NCBI Taxonomy" id="2030880"/>
    <lineage>
        <taxon>Bacteria</taxon>
        <taxon>Pseudomonadati</taxon>
        <taxon>Pseudomonadota</taxon>
        <taxon>Gammaproteobacteria</taxon>
        <taxon>SAR86 cluster</taxon>
    </lineage>
</organism>
<dbReference type="AlphaFoldDB" id="A0A520MRN5"/>
<dbReference type="GO" id="GO:0004601">
    <property type="term" value="F:peroxidase activity"/>
    <property type="evidence" value="ECO:0007669"/>
    <property type="project" value="UniProtKB-KW"/>
</dbReference>
<dbReference type="InterPro" id="IPR029759">
    <property type="entry name" value="GPX_AS"/>
</dbReference>
<dbReference type="PRINTS" id="PR01011">
    <property type="entry name" value="GLUTPROXDASE"/>
</dbReference>
<evidence type="ECO:0000256" key="2">
    <source>
        <dbReference type="ARBA" id="ARBA00022559"/>
    </source>
</evidence>
<dbReference type="Gene3D" id="3.40.30.10">
    <property type="entry name" value="Glutaredoxin"/>
    <property type="match status" value="1"/>
</dbReference>
<proteinExistence type="inferred from homology"/>
<keyword evidence="2 5" id="KW-0575">Peroxidase</keyword>
<feature type="domain" description="Thioredoxin" evidence="6">
    <location>
        <begin position="1"/>
        <end position="161"/>
    </location>
</feature>
<dbReference type="CDD" id="cd00340">
    <property type="entry name" value="GSH_Peroxidase"/>
    <property type="match status" value="1"/>
</dbReference>
<evidence type="ECO:0000313" key="7">
    <source>
        <dbReference type="EMBL" id="RZO23875.1"/>
    </source>
</evidence>
<dbReference type="GO" id="GO:0034599">
    <property type="term" value="P:cellular response to oxidative stress"/>
    <property type="evidence" value="ECO:0007669"/>
    <property type="project" value="TreeGrafter"/>
</dbReference>
<dbReference type="Pfam" id="PF00255">
    <property type="entry name" value="GSHPx"/>
    <property type="match status" value="1"/>
</dbReference>
<evidence type="ECO:0000259" key="6">
    <source>
        <dbReference type="PROSITE" id="PS51352"/>
    </source>
</evidence>
<keyword evidence="3 5" id="KW-0560">Oxidoreductase</keyword>
<feature type="active site" evidence="4">
    <location>
        <position position="37"/>
    </location>
</feature>
<dbReference type="PIRSF" id="PIRSF000303">
    <property type="entry name" value="Glutathion_perox"/>
    <property type="match status" value="1"/>
</dbReference>
<dbReference type="Proteomes" id="UP000320146">
    <property type="component" value="Unassembled WGS sequence"/>
</dbReference>
<dbReference type="InterPro" id="IPR000889">
    <property type="entry name" value="Glutathione_peroxidase"/>
</dbReference>
<accession>A0A520MRN5</accession>
<sequence>MKESVYDYKVKDINGKEVSMADFKDKVLLIVNVASTCGFTPQYEGLQKLYEKYSDTGLEILGFPCNQFGAQEKGDESDIKEFCSLNYSVTFPIFSKVDVNGTNADPLFEFLKDKMKGFLGTESVKWNFSKFLLSKDGTVEKRYGSLDFPEAIEPDIKQLLGA</sequence>
<evidence type="ECO:0000313" key="8">
    <source>
        <dbReference type="Proteomes" id="UP000320146"/>
    </source>
</evidence>
<evidence type="ECO:0000256" key="3">
    <source>
        <dbReference type="ARBA" id="ARBA00023002"/>
    </source>
</evidence>
<dbReference type="PROSITE" id="PS00460">
    <property type="entry name" value="GLUTATHIONE_PEROXID_1"/>
    <property type="match status" value="1"/>
</dbReference>
<dbReference type="PROSITE" id="PS51355">
    <property type="entry name" value="GLUTATHIONE_PEROXID_3"/>
    <property type="match status" value="1"/>
</dbReference>
<comment type="caution">
    <text evidence="7">The sequence shown here is derived from an EMBL/GenBank/DDBJ whole genome shotgun (WGS) entry which is preliminary data.</text>
</comment>
<evidence type="ECO:0000256" key="5">
    <source>
        <dbReference type="RuleBase" id="RU000499"/>
    </source>
</evidence>
<evidence type="ECO:0000256" key="4">
    <source>
        <dbReference type="PIRSR" id="PIRSR000303-1"/>
    </source>
</evidence>
<reference evidence="7 8" key="1">
    <citation type="submission" date="2019-02" db="EMBL/GenBank/DDBJ databases">
        <title>Prokaryotic population dynamics and viral predation in marine succession experiment using metagenomics: the confinement effect.</title>
        <authorList>
            <person name="Haro-Moreno J.M."/>
            <person name="Rodriguez-Valera F."/>
            <person name="Lopez-Perez M."/>
        </authorList>
    </citation>
    <scope>NUCLEOTIDE SEQUENCE [LARGE SCALE GENOMIC DNA]</scope>
    <source>
        <strain evidence="7">MED-G166</strain>
    </source>
</reference>
<dbReference type="InterPro" id="IPR029760">
    <property type="entry name" value="GPX_CS"/>
</dbReference>
<evidence type="ECO:0000256" key="1">
    <source>
        <dbReference type="ARBA" id="ARBA00006926"/>
    </source>
</evidence>
<protein>
    <recommendedName>
        <fullName evidence="5">Glutathione peroxidase</fullName>
    </recommendedName>
</protein>
<dbReference type="FunFam" id="3.40.30.10:FF:000010">
    <property type="entry name" value="Glutathione peroxidase"/>
    <property type="match status" value="1"/>
</dbReference>
<dbReference type="PROSITE" id="PS00763">
    <property type="entry name" value="GLUTATHIONE_PEROXID_2"/>
    <property type="match status" value="1"/>
</dbReference>
<comment type="similarity">
    <text evidence="1 5">Belongs to the glutathione peroxidase family.</text>
</comment>
<dbReference type="PROSITE" id="PS51352">
    <property type="entry name" value="THIOREDOXIN_2"/>
    <property type="match status" value="1"/>
</dbReference>
<dbReference type="PANTHER" id="PTHR11592">
    <property type="entry name" value="GLUTATHIONE PEROXIDASE"/>
    <property type="match status" value="1"/>
</dbReference>
<dbReference type="InterPro" id="IPR013766">
    <property type="entry name" value="Thioredoxin_domain"/>
</dbReference>
<gene>
    <name evidence="7" type="ORF">EVA99_02910</name>
</gene>
<dbReference type="SUPFAM" id="SSF52833">
    <property type="entry name" value="Thioredoxin-like"/>
    <property type="match status" value="1"/>
</dbReference>